<reference evidence="3" key="1">
    <citation type="submission" date="2020-06" db="EMBL/GenBank/DDBJ databases">
        <title>Unique genomic features of the anaerobic methanotrophic archaea.</title>
        <authorList>
            <person name="Chadwick G.L."/>
            <person name="Skennerton C.T."/>
            <person name="Laso-Perez R."/>
            <person name="Leu A.O."/>
            <person name="Speth D.R."/>
            <person name="Yu H."/>
            <person name="Morgan-Lang C."/>
            <person name="Hatzenpichler R."/>
            <person name="Goudeau D."/>
            <person name="Malmstrom R."/>
            <person name="Brazelton W.J."/>
            <person name="Woyke T."/>
            <person name="Hallam S.J."/>
            <person name="Tyson G.W."/>
            <person name="Wegener G."/>
            <person name="Boetius A."/>
            <person name="Orphan V."/>
        </authorList>
    </citation>
    <scope>NUCLEOTIDE SEQUENCE</scope>
</reference>
<dbReference type="SUPFAM" id="SSF63446">
    <property type="entry name" value="Type I dockerin domain"/>
    <property type="match status" value="1"/>
</dbReference>
<evidence type="ECO:0000259" key="2">
    <source>
        <dbReference type="PROSITE" id="PS51766"/>
    </source>
</evidence>
<evidence type="ECO:0000259" key="1">
    <source>
        <dbReference type="PROSITE" id="PS50093"/>
    </source>
</evidence>
<dbReference type="InterPro" id="IPR035986">
    <property type="entry name" value="PKD_dom_sf"/>
</dbReference>
<dbReference type="SUPFAM" id="SSF49299">
    <property type="entry name" value="PKD domain"/>
    <property type="match status" value="1"/>
</dbReference>
<dbReference type="PROSITE" id="PS00018">
    <property type="entry name" value="EF_HAND_1"/>
    <property type="match status" value="1"/>
</dbReference>
<dbReference type="Gene3D" id="1.10.1330.10">
    <property type="entry name" value="Dockerin domain"/>
    <property type="match status" value="1"/>
</dbReference>
<dbReference type="InterPro" id="IPR036439">
    <property type="entry name" value="Dockerin_dom_sf"/>
</dbReference>
<dbReference type="EMBL" id="MT630960">
    <property type="protein sequence ID" value="QNO44379.1"/>
    <property type="molecule type" value="Genomic_DNA"/>
</dbReference>
<dbReference type="CDD" id="cd00146">
    <property type="entry name" value="PKD"/>
    <property type="match status" value="1"/>
</dbReference>
<dbReference type="InterPro" id="IPR000601">
    <property type="entry name" value="PKD_dom"/>
</dbReference>
<dbReference type="InterPro" id="IPR018247">
    <property type="entry name" value="EF_Hand_1_Ca_BS"/>
</dbReference>
<dbReference type="AlphaFoldDB" id="A0A7G9Y8P5"/>
<dbReference type="InterPro" id="IPR022409">
    <property type="entry name" value="PKD/Chitinase_dom"/>
</dbReference>
<dbReference type="Pfam" id="PF18911">
    <property type="entry name" value="PKD_4"/>
    <property type="match status" value="1"/>
</dbReference>
<dbReference type="Gene3D" id="2.60.40.10">
    <property type="entry name" value="Immunoglobulins"/>
    <property type="match status" value="1"/>
</dbReference>
<dbReference type="InterPro" id="IPR013783">
    <property type="entry name" value="Ig-like_fold"/>
</dbReference>
<evidence type="ECO:0008006" key="5">
    <source>
        <dbReference type="Google" id="ProtNLM"/>
    </source>
</evidence>
<dbReference type="SMART" id="SM00089">
    <property type="entry name" value="PKD"/>
    <property type="match status" value="1"/>
</dbReference>
<dbReference type="CDD" id="cd14256">
    <property type="entry name" value="Dockerin_I"/>
    <property type="match status" value="1"/>
</dbReference>
<dbReference type="GO" id="GO:0004553">
    <property type="term" value="F:hydrolase activity, hydrolyzing O-glycosyl compounds"/>
    <property type="evidence" value="ECO:0007669"/>
    <property type="project" value="InterPro"/>
</dbReference>
<dbReference type="PROSITE" id="PS51766">
    <property type="entry name" value="DOCKERIN"/>
    <property type="match status" value="1"/>
</dbReference>
<accession>A0A7G9Y8P5</accession>
<dbReference type="InterPro" id="IPR002105">
    <property type="entry name" value="Dockerin_1_rpt"/>
</dbReference>
<proteinExistence type="predicted"/>
<dbReference type="PROSITE" id="PS50093">
    <property type="entry name" value="PKD"/>
    <property type="match status" value="1"/>
</dbReference>
<sequence length="130" mass="13710">MDQNITFDASSSTDPDGTIVEYNWNNGCENTTATSYPVINHTYVIPGSYTVTLTVTDDDGTTDTTSKIITVEGICGDSNHDGTITVADAAIALLMAVGAIPDTREADVNGDGKVTSLDVLMILRRISGYA</sequence>
<dbReference type="GO" id="GO:0000272">
    <property type="term" value="P:polysaccharide catabolic process"/>
    <property type="evidence" value="ECO:0007669"/>
    <property type="project" value="InterPro"/>
</dbReference>
<evidence type="ECO:0000313" key="4">
    <source>
        <dbReference type="EMBL" id="QNO45870.1"/>
    </source>
</evidence>
<evidence type="ECO:0000313" key="3">
    <source>
        <dbReference type="EMBL" id="QNO44379.1"/>
    </source>
</evidence>
<gene>
    <name evidence="4" type="ORF">FHFNBGNC_00006</name>
    <name evidence="3" type="ORF">NMMOIOMP_00006</name>
</gene>
<name>A0A7G9Y8P5_9EURY</name>
<organism evidence="3">
    <name type="scientific">Candidatus Methanogaster sp. ANME-2c ERB4</name>
    <dbReference type="NCBI Taxonomy" id="2759911"/>
    <lineage>
        <taxon>Archaea</taxon>
        <taxon>Methanobacteriati</taxon>
        <taxon>Methanobacteriota</taxon>
        <taxon>Stenosarchaea group</taxon>
        <taxon>Methanomicrobia</taxon>
        <taxon>Methanosarcinales</taxon>
        <taxon>ANME-2 cluster</taxon>
        <taxon>Candidatus Methanogasteraceae</taxon>
        <taxon>Candidatus Methanogaster</taxon>
    </lineage>
</organism>
<feature type="domain" description="Dockerin" evidence="2">
    <location>
        <begin position="71"/>
        <end position="130"/>
    </location>
</feature>
<protein>
    <recommendedName>
        <fullName evidence="5">PKD domain-containing protein</fullName>
    </recommendedName>
</protein>
<dbReference type="EMBL" id="MT631158">
    <property type="protein sequence ID" value="QNO45870.1"/>
    <property type="molecule type" value="Genomic_DNA"/>
</dbReference>
<dbReference type="Pfam" id="PF00404">
    <property type="entry name" value="Dockerin_1"/>
    <property type="match status" value="1"/>
</dbReference>
<dbReference type="InterPro" id="IPR016134">
    <property type="entry name" value="Dockerin_dom"/>
</dbReference>
<feature type="domain" description="PKD" evidence="1">
    <location>
        <begin position="1"/>
        <end position="72"/>
    </location>
</feature>